<reference evidence="2" key="1">
    <citation type="submission" date="2017-12" db="EMBL/GenBank/DDBJ databases">
        <title>Draft genome sequence of Telmatospirillum siberiense 26-4b1T, an acidotolerant peatland alphaproteobacterium potentially involved in sulfur cycling.</title>
        <authorList>
            <person name="Hausmann B."/>
            <person name="Pjevac P."/>
            <person name="Schreck K."/>
            <person name="Herbold C.W."/>
            <person name="Daims H."/>
            <person name="Wagner M."/>
            <person name="Pester M."/>
            <person name="Loy A."/>
        </authorList>
    </citation>
    <scope>NUCLEOTIDE SEQUENCE [LARGE SCALE GENOMIC DNA]</scope>
    <source>
        <strain evidence="2">26-4b1</strain>
    </source>
</reference>
<dbReference type="Proteomes" id="UP000233293">
    <property type="component" value="Unassembled WGS sequence"/>
</dbReference>
<dbReference type="OrthoDB" id="9149607at2"/>
<evidence type="ECO:0008006" key="3">
    <source>
        <dbReference type="Google" id="ProtNLM"/>
    </source>
</evidence>
<protein>
    <recommendedName>
        <fullName evidence="3">Heme oxygenase</fullName>
    </recommendedName>
</protein>
<dbReference type="AlphaFoldDB" id="A0A2N3Q112"/>
<dbReference type="EMBL" id="PIUM01000001">
    <property type="protein sequence ID" value="PKU26332.1"/>
    <property type="molecule type" value="Genomic_DNA"/>
</dbReference>
<accession>A0A2N3Q112</accession>
<dbReference type="RefSeq" id="WP_101248562.1">
    <property type="nucleotide sequence ID" value="NZ_PIUM01000001.1"/>
</dbReference>
<evidence type="ECO:0000313" key="2">
    <source>
        <dbReference type="Proteomes" id="UP000233293"/>
    </source>
</evidence>
<proteinExistence type="predicted"/>
<evidence type="ECO:0000313" key="1">
    <source>
        <dbReference type="EMBL" id="PKU26332.1"/>
    </source>
</evidence>
<comment type="caution">
    <text evidence="1">The sequence shown here is derived from an EMBL/GenBank/DDBJ whole genome shotgun (WGS) entry which is preliminary data.</text>
</comment>
<sequence length="194" mass="21548">MSPDLHACLREATKGPHRHLDHHRLLAPLVRDDLTVEQYGKALAVLHSVFVPLEDGITRFLGSRPETFDYRLRCKIPALLSDLAALGRAPWGVTMRYPVPSTIGELVGILYAVEGTTMGGRHIVRCLRQFDNLPKRFFSGYGEHTESRWHEFLAFAAAACPAADHQSAAVSAASVFHAIKAHLDQCEELARLKD</sequence>
<organism evidence="1 2">
    <name type="scientific">Telmatospirillum siberiense</name>
    <dbReference type="NCBI Taxonomy" id="382514"/>
    <lineage>
        <taxon>Bacteria</taxon>
        <taxon>Pseudomonadati</taxon>
        <taxon>Pseudomonadota</taxon>
        <taxon>Alphaproteobacteria</taxon>
        <taxon>Rhodospirillales</taxon>
        <taxon>Rhodospirillaceae</taxon>
        <taxon>Telmatospirillum</taxon>
    </lineage>
</organism>
<name>A0A2N3Q112_9PROT</name>
<dbReference type="CDD" id="cd19166">
    <property type="entry name" value="HemeO-bac"/>
    <property type="match status" value="1"/>
</dbReference>
<gene>
    <name evidence="1" type="ORF">CWS72_00285</name>
</gene>
<dbReference type="SUPFAM" id="SSF48613">
    <property type="entry name" value="Heme oxygenase-like"/>
    <property type="match status" value="1"/>
</dbReference>
<dbReference type="InterPro" id="IPR016084">
    <property type="entry name" value="Haem_Oase-like_multi-hlx"/>
</dbReference>
<keyword evidence="2" id="KW-1185">Reference proteome</keyword>
<dbReference type="Gene3D" id="1.20.910.10">
    <property type="entry name" value="Heme oxygenase-like"/>
    <property type="match status" value="1"/>
</dbReference>